<proteinExistence type="predicted"/>
<keyword evidence="1" id="KW-1133">Transmembrane helix</keyword>
<accession>A0ABV8KLA3</accession>
<dbReference type="Proteomes" id="UP001595868">
    <property type="component" value="Unassembled WGS sequence"/>
</dbReference>
<feature type="transmembrane region" description="Helical" evidence="1">
    <location>
        <begin position="6"/>
        <end position="26"/>
    </location>
</feature>
<dbReference type="RefSeq" id="WP_377544860.1">
    <property type="nucleotide sequence ID" value="NZ_JBHSBN010000006.1"/>
</dbReference>
<feature type="transmembrane region" description="Helical" evidence="1">
    <location>
        <begin position="38"/>
        <end position="58"/>
    </location>
</feature>
<comment type="caution">
    <text evidence="2">The sequence shown here is derived from an EMBL/GenBank/DDBJ whole genome shotgun (WGS) entry which is preliminary data.</text>
</comment>
<keyword evidence="3" id="KW-1185">Reference proteome</keyword>
<evidence type="ECO:0000256" key="1">
    <source>
        <dbReference type="SAM" id="Phobius"/>
    </source>
</evidence>
<keyword evidence="1" id="KW-0472">Membrane</keyword>
<gene>
    <name evidence="2" type="ORF">ACFOX0_12220</name>
</gene>
<evidence type="ECO:0000313" key="3">
    <source>
        <dbReference type="Proteomes" id="UP001595868"/>
    </source>
</evidence>
<evidence type="ECO:0008006" key="4">
    <source>
        <dbReference type="Google" id="ProtNLM"/>
    </source>
</evidence>
<sequence>MPDLTFIVTAIMGVALLIAAVIRAGMSTWGWPLFRIRLSRLLTTALVVILFFASIKYVT</sequence>
<organism evidence="2 3">
    <name type="scientific">Micromonospora zhanjiangensis</name>
    <dbReference type="NCBI Taxonomy" id="1522057"/>
    <lineage>
        <taxon>Bacteria</taxon>
        <taxon>Bacillati</taxon>
        <taxon>Actinomycetota</taxon>
        <taxon>Actinomycetes</taxon>
        <taxon>Micromonosporales</taxon>
        <taxon>Micromonosporaceae</taxon>
        <taxon>Micromonospora</taxon>
    </lineage>
</organism>
<name>A0ABV8KLA3_9ACTN</name>
<keyword evidence="1" id="KW-0812">Transmembrane</keyword>
<evidence type="ECO:0000313" key="2">
    <source>
        <dbReference type="EMBL" id="MFC4106697.1"/>
    </source>
</evidence>
<dbReference type="EMBL" id="JBHSBN010000006">
    <property type="protein sequence ID" value="MFC4106697.1"/>
    <property type="molecule type" value="Genomic_DNA"/>
</dbReference>
<protein>
    <recommendedName>
        <fullName evidence="4">Hypoxia induced protein conserved region</fullName>
    </recommendedName>
</protein>
<reference evidence="3" key="1">
    <citation type="journal article" date="2019" name="Int. J. Syst. Evol. Microbiol.">
        <title>The Global Catalogue of Microorganisms (GCM) 10K type strain sequencing project: providing services to taxonomists for standard genome sequencing and annotation.</title>
        <authorList>
            <consortium name="The Broad Institute Genomics Platform"/>
            <consortium name="The Broad Institute Genome Sequencing Center for Infectious Disease"/>
            <person name="Wu L."/>
            <person name="Ma J."/>
        </authorList>
    </citation>
    <scope>NUCLEOTIDE SEQUENCE [LARGE SCALE GENOMIC DNA]</scope>
    <source>
        <strain evidence="3">2902at01</strain>
    </source>
</reference>